<organism evidence="1 2">
    <name type="scientific">Eleginops maclovinus</name>
    <name type="common">Patagonian blennie</name>
    <name type="synonym">Eleginus maclovinus</name>
    <dbReference type="NCBI Taxonomy" id="56733"/>
    <lineage>
        <taxon>Eukaryota</taxon>
        <taxon>Metazoa</taxon>
        <taxon>Chordata</taxon>
        <taxon>Craniata</taxon>
        <taxon>Vertebrata</taxon>
        <taxon>Euteleostomi</taxon>
        <taxon>Actinopterygii</taxon>
        <taxon>Neopterygii</taxon>
        <taxon>Teleostei</taxon>
        <taxon>Neoteleostei</taxon>
        <taxon>Acanthomorphata</taxon>
        <taxon>Eupercaria</taxon>
        <taxon>Perciformes</taxon>
        <taxon>Notothenioidei</taxon>
        <taxon>Eleginopidae</taxon>
        <taxon>Eleginops</taxon>
    </lineage>
</organism>
<reference evidence="1 2" key="1">
    <citation type="journal article" date="2023" name="Genes (Basel)">
        <title>Chromosome-Level Genome Assembly and Circadian Gene Repertoire of the Patagonia Blennie Eleginops maclovinus-The Closest Ancestral Proxy of Antarctic Cryonotothenioids.</title>
        <authorList>
            <person name="Cheng C.C."/>
            <person name="Rivera-Colon A.G."/>
            <person name="Minhas B.F."/>
            <person name="Wilson L."/>
            <person name="Rayamajhi N."/>
            <person name="Vargas-Chacoff L."/>
            <person name="Catchen J.M."/>
        </authorList>
    </citation>
    <scope>NUCLEOTIDE SEQUENCE [LARGE SCALE GENOMIC DNA]</scope>
    <source>
        <strain evidence="1">JMC-PN-2008</strain>
    </source>
</reference>
<evidence type="ECO:0000313" key="1">
    <source>
        <dbReference type="EMBL" id="KAK5860763.1"/>
    </source>
</evidence>
<protein>
    <submittedName>
        <fullName evidence="1">Uncharacterized protein</fullName>
    </submittedName>
</protein>
<dbReference type="EMBL" id="JAUZQC010000013">
    <property type="protein sequence ID" value="KAK5860763.1"/>
    <property type="molecule type" value="Genomic_DNA"/>
</dbReference>
<proteinExistence type="predicted"/>
<comment type="caution">
    <text evidence="1">The sequence shown here is derived from an EMBL/GenBank/DDBJ whole genome shotgun (WGS) entry which is preliminary data.</text>
</comment>
<reference evidence="1 2" key="2">
    <citation type="journal article" date="2023" name="Mol. Biol. Evol.">
        <title>Genomics of Secondarily Temperate Adaptation in the Only Non-Antarctic Icefish.</title>
        <authorList>
            <person name="Rivera-Colon A.G."/>
            <person name="Rayamajhi N."/>
            <person name="Minhas B.F."/>
            <person name="Madrigal G."/>
            <person name="Bilyk K.T."/>
            <person name="Yoon V."/>
            <person name="Hune M."/>
            <person name="Gregory S."/>
            <person name="Cheng C.H.C."/>
            <person name="Catchen J.M."/>
        </authorList>
    </citation>
    <scope>NUCLEOTIDE SEQUENCE [LARGE SCALE GENOMIC DNA]</scope>
    <source>
        <strain evidence="1">JMC-PN-2008</strain>
    </source>
</reference>
<name>A0AAN7XCL4_ELEMC</name>
<gene>
    <name evidence="1" type="ORF">PBY51_022222</name>
</gene>
<evidence type="ECO:0000313" key="2">
    <source>
        <dbReference type="Proteomes" id="UP001346869"/>
    </source>
</evidence>
<keyword evidence="2" id="KW-1185">Reference proteome</keyword>
<dbReference type="AlphaFoldDB" id="A0AAN7XCL4"/>
<accession>A0AAN7XCL4</accession>
<sequence length="97" mass="10450">MCAAVQSRWLPLHAPSPHHSAPPPTLPLLLLLRPHYGCVSSERAATSYLSAGMVSFMSAGHRFNTQPGTGMTGGLAADGRRFLRAEVIADRQSEMFC</sequence>
<dbReference type="Proteomes" id="UP001346869">
    <property type="component" value="Unassembled WGS sequence"/>
</dbReference>